<evidence type="ECO:0000313" key="3">
    <source>
        <dbReference type="Proteomes" id="UP000464374"/>
    </source>
</evidence>
<keyword evidence="1" id="KW-0812">Transmembrane</keyword>
<name>A0A6P1Y023_9SPIR</name>
<feature type="transmembrane region" description="Helical" evidence="1">
    <location>
        <begin position="7"/>
        <end position="25"/>
    </location>
</feature>
<dbReference type="PROSITE" id="PS51257">
    <property type="entry name" value="PROKAR_LIPOPROTEIN"/>
    <property type="match status" value="1"/>
</dbReference>
<dbReference type="KEGG" id="trz:GWP43_01140"/>
<keyword evidence="1" id="KW-0472">Membrane</keyword>
<dbReference type="Proteomes" id="UP000464374">
    <property type="component" value="Chromosome"/>
</dbReference>
<evidence type="ECO:0000313" key="2">
    <source>
        <dbReference type="EMBL" id="QHX42282.1"/>
    </source>
</evidence>
<reference evidence="2 3" key="1">
    <citation type="submission" date="2020-01" db="EMBL/GenBank/DDBJ databases">
        <title>Complete genome sequence of a human oral phylogroup 1 Treponema sp. strain ATCC 700766, originally isolated from periodontitis dental plaque.</title>
        <authorList>
            <person name="Chan Y."/>
            <person name="Huo Y.-B."/>
            <person name="Yu X.-L."/>
            <person name="Zeng H."/>
            <person name="Leung W.-K."/>
            <person name="Watt R.M."/>
        </authorList>
    </citation>
    <scope>NUCLEOTIDE SEQUENCE [LARGE SCALE GENOMIC DNA]</scope>
    <source>
        <strain evidence="2 3">OMZ 804</strain>
    </source>
</reference>
<sequence>MIQHIKNYGVCLINIFVVIIISMLFSCSFKETKQVNLYDYRIDDKSISITLGFKLQGRIYQRKISSNTKNIKLNMGSELFRIEHDSKFCTKVISNINSIDIYIFPNEVVKDNNGFYLLNEVKNVYAYFIEYYDENTGKNYYIFSKDNSVEKQSKINYTTNYLDELQELRDKDIAYYNEDVQVLAYPYAGYVVRGRDGTLLLLSTLWDNNSIN</sequence>
<evidence type="ECO:0000256" key="1">
    <source>
        <dbReference type="SAM" id="Phobius"/>
    </source>
</evidence>
<evidence type="ECO:0008006" key="4">
    <source>
        <dbReference type="Google" id="ProtNLM"/>
    </source>
</evidence>
<dbReference type="AlphaFoldDB" id="A0A6P1Y023"/>
<dbReference type="EMBL" id="CP048020">
    <property type="protein sequence ID" value="QHX42282.1"/>
    <property type="molecule type" value="Genomic_DNA"/>
</dbReference>
<dbReference type="RefSeq" id="WP_162662091.1">
    <property type="nucleotide sequence ID" value="NZ_CP048020.1"/>
</dbReference>
<proteinExistence type="predicted"/>
<gene>
    <name evidence="2" type="ORF">GWP43_01140</name>
</gene>
<organism evidence="2 3">
    <name type="scientific">Treponema vincentii</name>
    <dbReference type="NCBI Taxonomy" id="69710"/>
    <lineage>
        <taxon>Bacteria</taxon>
        <taxon>Pseudomonadati</taxon>
        <taxon>Spirochaetota</taxon>
        <taxon>Spirochaetia</taxon>
        <taxon>Spirochaetales</taxon>
        <taxon>Treponemataceae</taxon>
        <taxon>Treponema</taxon>
    </lineage>
</organism>
<protein>
    <recommendedName>
        <fullName evidence="4">Lipoprotein</fullName>
    </recommendedName>
</protein>
<accession>A0A6P1Y023</accession>
<keyword evidence="1" id="KW-1133">Transmembrane helix</keyword>